<reference evidence="3 4" key="1">
    <citation type="submission" date="2016-07" db="EMBL/GenBank/DDBJ databases">
        <title>Pervasive Adenine N6-methylation of Active Genes in Fungi.</title>
        <authorList>
            <consortium name="DOE Joint Genome Institute"/>
            <person name="Mondo S.J."/>
            <person name="Dannebaum R.O."/>
            <person name="Kuo R.C."/>
            <person name="Labutti K."/>
            <person name="Haridas S."/>
            <person name="Kuo A."/>
            <person name="Salamov A."/>
            <person name="Ahrendt S.R."/>
            <person name="Lipzen A."/>
            <person name="Sullivan W."/>
            <person name="Andreopoulos W.B."/>
            <person name="Clum A."/>
            <person name="Lindquist E."/>
            <person name="Daum C."/>
            <person name="Ramamoorthy G.K."/>
            <person name="Gryganskyi A."/>
            <person name="Culley D."/>
            <person name="Magnuson J.K."/>
            <person name="James T.Y."/>
            <person name="O'Malley M.A."/>
            <person name="Stajich J.E."/>
            <person name="Spatafora J.W."/>
            <person name="Visel A."/>
            <person name="Grigoriev I.V."/>
        </authorList>
    </citation>
    <scope>NUCLEOTIDE SEQUENCE [LARGE SCALE GENOMIC DNA]</scope>
    <source>
        <strain evidence="3 4">NRRL 3116</strain>
    </source>
</reference>
<dbReference type="EMBL" id="MCFF01000039">
    <property type="protein sequence ID" value="ORZ07990.1"/>
    <property type="molecule type" value="Genomic_DNA"/>
</dbReference>
<feature type="region of interest" description="Disordered" evidence="2">
    <location>
        <begin position="1"/>
        <end position="83"/>
    </location>
</feature>
<feature type="coiled-coil region" evidence="1">
    <location>
        <begin position="402"/>
        <end position="466"/>
    </location>
</feature>
<feature type="compositionally biased region" description="Polar residues" evidence="2">
    <location>
        <begin position="20"/>
        <end position="30"/>
    </location>
</feature>
<comment type="caution">
    <text evidence="3">The sequence shown here is derived from an EMBL/GenBank/DDBJ whole genome shotgun (WGS) entry which is preliminary data.</text>
</comment>
<feature type="compositionally biased region" description="Polar residues" evidence="2">
    <location>
        <begin position="159"/>
        <end position="168"/>
    </location>
</feature>
<feature type="region of interest" description="Disordered" evidence="2">
    <location>
        <begin position="515"/>
        <end position="590"/>
    </location>
</feature>
<dbReference type="InParanoid" id="A0A1Y2GDQ2"/>
<protein>
    <submittedName>
        <fullName evidence="3">Uncharacterized protein</fullName>
    </submittedName>
</protein>
<evidence type="ECO:0000256" key="1">
    <source>
        <dbReference type="SAM" id="Coils"/>
    </source>
</evidence>
<feature type="compositionally biased region" description="Low complexity" evidence="2">
    <location>
        <begin position="117"/>
        <end position="128"/>
    </location>
</feature>
<feature type="compositionally biased region" description="Polar residues" evidence="2">
    <location>
        <begin position="542"/>
        <end position="555"/>
    </location>
</feature>
<feature type="region of interest" description="Disordered" evidence="2">
    <location>
        <begin position="264"/>
        <end position="308"/>
    </location>
</feature>
<gene>
    <name evidence="3" type="ORF">BCR41DRAFT_424608</name>
</gene>
<feature type="compositionally biased region" description="Polar residues" evidence="2">
    <location>
        <begin position="925"/>
        <end position="943"/>
    </location>
</feature>
<sequence length="1004" mass="111857">MGTQHNLDSFTKIHLPPTYSIPSSSQTTTDARIIPMKITPSTPAHAPIYTSSTGEGSRSDIIKQEINTVKDPPKPRKKRGQYRKTILRQQAQAAAAAVAAGLPPPQFPPLKTKSRGQTQIQTQTQTQTGSSAAVTKGKAQADEPSSTSVAENLDAGSGKQVNDRASPTTLEMERELAMLAEEAEEDKRRREEEAADRILKRAQVVKHLRSLKSKLATAQIQIGHDLHYQSIDLFSELYDEVLEDIGRDNNSEMLNLLKSSLRDRKDSVSDEETESLTQNLGHMPTRSSDKPRKGDLIPNTSRTTESIAKDHVGDHTRHQLHSLEHEIDSDDTAGIKRIRRGRGSSQFIGQSWDVSSGRENAMASPTISGQNHRRSNPSKPITHLEDNDSFDLLNLRKYDGAAPNIVENIKQLREKLQLKQRRELEDLQSQQRRDQEELQRKQLDQLRELQERQNMELQEYDETKARQYREYLEVVAEKRLKPSLTNHVRKGESTIGRSRRRDPYISTSSAYEFDNGIQQHNGDYSSDHSRSPSPAPSQQQPTRSLDSHVSLTAHGSRSDHILPTRNTSSADPTKSTPKASRINSSINPLPMSTMTIALTAINEKKKQMKRAMRKQQGQEDMFDESIELSDFEEQSTTSNGRRFLSPPAPSQKRSAPDEVEDAKRNPSIAHSPLPHTPNSSSSQKRQHLASEYTAGRAGSHPLYSLKSHDLSSSQTHLISPEELSSPSSNFKSRKRKSPISPSTRTPSMSSTGVGNKSSTGLNKALLSQFDKWSTDEKTGSFLDFVLSDPPNIDLDDAEVEDLINDRKLPSGDDDEQHDLNATPTSSVFRWYQEQQKLAQELAHQSKMPSLPPADRDENENGHVHVENGGSGQNNEQGNDKSRSTLQLISGEDSSVASVQSRRRSHSGRKSSGAPASSSQEKRYQNGDQSSQDSNDNCIHQQGNEQDEFPLDSSPFLESSPATHLLYSGDGVEDWMFQPFSMDSAGSFLHNDSSMQSTEEYGHLI</sequence>
<dbReference type="OrthoDB" id="2432914at2759"/>
<name>A0A1Y2GDQ2_9FUNG</name>
<feature type="region of interest" description="Disordered" evidence="2">
    <location>
        <begin position="347"/>
        <end position="384"/>
    </location>
</feature>
<feature type="compositionally biased region" description="Polar residues" evidence="2">
    <location>
        <begin position="515"/>
        <end position="524"/>
    </location>
</feature>
<proteinExistence type="predicted"/>
<feature type="compositionally biased region" description="Basic and acidic residues" evidence="2">
    <location>
        <begin position="853"/>
        <end position="865"/>
    </location>
</feature>
<feature type="coiled-coil region" evidence="1">
    <location>
        <begin position="169"/>
        <end position="196"/>
    </location>
</feature>
<dbReference type="Proteomes" id="UP000193648">
    <property type="component" value="Unassembled WGS sequence"/>
</dbReference>
<feature type="compositionally biased region" description="Polar residues" evidence="2">
    <location>
        <begin position="564"/>
        <end position="590"/>
    </location>
</feature>
<feature type="region of interest" description="Disordered" evidence="2">
    <location>
        <begin position="631"/>
        <end position="760"/>
    </location>
</feature>
<feature type="region of interest" description="Disordered" evidence="2">
    <location>
        <begin position="95"/>
        <end position="168"/>
    </location>
</feature>
<feature type="compositionally biased region" description="Polar residues" evidence="2">
    <location>
        <begin position="347"/>
        <end position="370"/>
    </location>
</feature>
<evidence type="ECO:0000256" key="2">
    <source>
        <dbReference type="SAM" id="MobiDB-lite"/>
    </source>
</evidence>
<organism evidence="3 4">
    <name type="scientific">Lobosporangium transversale</name>
    <dbReference type="NCBI Taxonomy" id="64571"/>
    <lineage>
        <taxon>Eukaryota</taxon>
        <taxon>Fungi</taxon>
        <taxon>Fungi incertae sedis</taxon>
        <taxon>Mucoromycota</taxon>
        <taxon>Mortierellomycotina</taxon>
        <taxon>Mortierellomycetes</taxon>
        <taxon>Mortierellales</taxon>
        <taxon>Mortierellaceae</taxon>
        <taxon>Lobosporangium</taxon>
    </lineage>
</organism>
<feature type="region of interest" description="Disordered" evidence="2">
    <location>
        <begin position="838"/>
        <end position="956"/>
    </location>
</feature>
<evidence type="ECO:0000313" key="4">
    <source>
        <dbReference type="Proteomes" id="UP000193648"/>
    </source>
</evidence>
<accession>A0A1Y2GDQ2</accession>
<dbReference type="RefSeq" id="XP_021878224.1">
    <property type="nucleotide sequence ID" value="XM_022030463.1"/>
</dbReference>
<evidence type="ECO:0000313" key="3">
    <source>
        <dbReference type="EMBL" id="ORZ07990.1"/>
    </source>
</evidence>
<dbReference type="GeneID" id="33572305"/>
<keyword evidence="1" id="KW-0175">Coiled coil</keyword>
<feature type="compositionally biased region" description="Low complexity" evidence="2">
    <location>
        <begin position="717"/>
        <end position="728"/>
    </location>
</feature>
<dbReference type="AlphaFoldDB" id="A0A1Y2GDQ2"/>
<keyword evidence="4" id="KW-1185">Reference proteome</keyword>
<feature type="compositionally biased region" description="Low complexity" evidence="2">
    <location>
        <begin position="738"/>
        <end position="751"/>
    </location>
</feature>